<evidence type="ECO:0000313" key="7">
    <source>
        <dbReference type="EMBL" id="AXV08960.1"/>
    </source>
</evidence>
<accession>A0A346Y3B3</accession>
<evidence type="ECO:0000256" key="1">
    <source>
        <dbReference type="ARBA" id="ARBA00001974"/>
    </source>
</evidence>
<evidence type="ECO:0000259" key="6">
    <source>
        <dbReference type="PROSITE" id="PS51387"/>
    </source>
</evidence>
<evidence type="ECO:0000256" key="4">
    <source>
        <dbReference type="ARBA" id="ARBA00022827"/>
    </source>
</evidence>
<dbReference type="InterPro" id="IPR050416">
    <property type="entry name" value="FAD-linked_Oxidoreductase"/>
</dbReference>
<dbReference type="SUPFAM" id="SSF56176">
    <property type="entry name" value="FAD-binding/transporter-associated domain-like"/>
    <property type="match status" value="1"/>
</dbReference>
<dbReference type="PROSITE" id="PS51387">
    <property type="entry name" value="FAD_PCMH"/>
    <property type="match status" value="1"/>
</dbReference>
<proteinExistence type="inferred from homology"/>
<comment type="similarity">
    <text evidence="2">Belongs to the oxygen-dependent FAD-linked oxidoreductase family.</text>
</comment>
<evidence type="ECO:0000256" key="3">
    <source>
        <dbReference type="ARBA" id="ARBA00022630"/>
    </source>
</evidence>
<dbReference type="PANTHER" id="PTHR42973">
    <property type="entry name" value="BINDING OXIDOREDUCTASE, PUTATIVE (AFU_ORTHOLOGUE AFUA_1G17690)-RELATED"/>
    <property type="match status" value="1"/>
</dbReference>
<dbReference type="Gene3D" id="3.30.465.10">
    <property type="match status" value="1"/>
</dbReference>
<gene>
    <name evidence="7" type="ORF">DVS28_a4294</name>
</gene>
<keyword evidence="8" id="KW-1185">Reference proteome</keyword>
<dbReference type="InterPro" id="IPR016169">
    <property type="entry name" value="FAD-bd_PCMH_sub2"/>
</dbReference>
<dbReference type="Pfam" id="PF01565">
    <property type="entry name" value="FAD_binding_4"/>
    <property type="match status" value="1"/>
</dbReference>
<dbReference type="PANTHER" id="PTHR42973:SF39">
    <property type="entry name" value="FAD-BINDING PCMH-TYPE DOMAIN-CONTAINING PROTEIN"/>
    <property type="match status" value="1"/>
</dbReference>
<dbReference type="InterPro" id="IPR016167">
    <property type="entry name" value="FAD-bd_PCMH_sub1"/>
</dbReference>
<sequence length="461" mass="48931">MTTLLPPTPAPTPAVPHELLAARTTGPVVVRGDAAYDALVQPWNLAIPVLPDAVLAARTDDDVVEAVRFARAHGLQVTPQATGHGPMASLVGQILVDTKGLDECVVHPEGWARVGAGVKWLRVVEAAAPLGLAPLSGSITDVGVVGYTTGGGLGPMARTHGLASDRVRAFEVVTGDGLLRRVTPTEHPELFFGLRGGKGMLGIVTAVEFDLVRQPTFYGGSLWFDAADAPSVLHRWKSWSDQLPTVATTSFAVFQLPADDPMVPPPLAGRTTVSIRYVWTGDDDEGARWFEAMRNAGPVILDDVATKPYTAIDSVHTDPLDPIPTHEAGTVLRDLPLDAVDALIALTGAGAQSPQILVEVRQLGGAVRDERRGASAFCSRGEGYSLLLVGIAGTPGLQDHGHAVLDAMTPWTGTYRLPNFSFSPEDLVVAYDQPTIARLRAATRTYDPDRVMALGRVLDLD</sequence>
<keyword evidence="3" id="KW-0285">Flavoprotein</keyword>
<dbReference type="PROSITE" id="PS00862">
    <property type="entry name" value="OX2_COVAL_FAD"/>
    <property type="match status" value="1"/>
</dbReference>
<keyword evidence="4" id="KW-0274">FAD</keyword>
<dbReference type="GO" id="GO:0071949">
    <property type="term" value="F:FAD binding"/>
    <property type="evidence" value="ECO:0007669"/>
    <property type="project" value="InterPro"/>
</dbReference>
<dbReference type="Proteomes" id="UP000264006">
    <property type="component" value="Chromosome"/>
</dbReference>
<dbReference type="EMBL" id="CP031165">
    <property type="protein sequence ID" value="AXV08960.1"/>
    <property type="molecule type" value="Genomic_DNA"/>
</dbReference>
<dbReference type="AlphaFoldDB" id="A0A346Y3B3"/>
<evidence type="ECO:0000313" key="8">
    <source>
        <dbReference type="Proteomes" id="UP000264006"/>
    </source>
</evidence>
<comment type="cofactor">
    <cofactor evidence="1">
        <name>FAD</name>
        <dbReference type="ChEBI" id="CHEBI:57692"/>
    </cofactor>
</comment>
<dbReference type="InterPro" id="IPR036318">
    <property type="entry name" value="FAD-bd_PCMH-like_sf"/>
</dbReference>
<dbReference type="Gene3D" id="3.40.462.20">
    <property type="match status" value="1"/>
</dbReference>
<keyword evidence="5" id="KW-0560">Oxidoreductase</keyword>
<organism evidence="7 8">
    <name type="scientific">Euzebya pacifica</name>
    <dbReference type="NCBI Taxonomy" id="1608957"/>
    <lineage>
        <taxon>Bacteria</taxon>
        <taxon>Bacillati</taxon>
        <taxon>Actinomycetota</taxon>
        <taxon>Nitriliruptoria</taxon>
        <taxon>Euzebyales</taxon>
    </lineage>
</organism>
<dbReference type="GO" id="GO:0016491">
    <property type="term" value="F:oxidoreductase activity"/>
    <property type="evidence" value="ECO:0007669"/>
    <property type="project" value="UniProtKB-KW"/>
</dbReference>
<protein>
    <submittedName>
        <fullName evidence="7">FAD linked oxidase domain protein</fullName>
    </submittedName>
</protein>
<evidence type="ECO:0000256" key="5">
    <source>
        <dbReference type="ARBA" id="ARBA00023002"/>
    </source>
</evidence>
<dbReference type="RefSeq" id="WP_216826200.1">
    <property type="nucleotide sequence ID" value="NZ_CP031165.1"/>
</dbReference>
<evidence type="ECO:0000256" key="2">
    <source>
        <dbReference type="ARBA" id="ARBA00005466"/>
    </source>
</evidence>
<name>A0A346Y3B3_9ACTN</name>
<feature type="domain" description="FAD-binding PCMH-type" evidence="6">
    <location>
        <begin position="47"/>
        <end position="214"/>
    </location>
</feature>
<reference evidence="7 8" key="1">
    <citation type="submission" date="2018-09" db="EMBL/GenBank/DDBJ databases">
        <title>Complete genome sequence of Euzebya sp. DY32-46 isolated from seawater of Pacific Ocean.</title>
        <authorList>
            <person name="Xu L."/>
            <person name="Wu Y.-H."/>
            <person name="Xu X.-W."/>
        </authorList>
    </citation>
    <scope>NUCLEOTIDE SEQUENCE [LARGE SCALE GENOMIC DNA]</scope>
    <source>
        <strain evidence="7 8">DY32-46</strain>
    </source>
</reference>
<dbReference type="InterPro" id="IPR006093">
    <property type="entry name" value="Oxy_OxRdtase_FAD_BS"/>
</dbReference>
<dbReference type="Gene3D" id="3.30.43.10">
    <property type="entry name" value="Uridine Diphospho-n-acetylenolpyruvylglucosamine Reductase, domain 2"/>
    <property type="match status" value="1"/>
</dbReference>
<dbReference type="KEGG" id="euz:DVS28_a4294"/>
<dbReference type="InterPro" id="IPR016166">
    <property type="entry name" value="FAD-bd_PCMH"/>
</dbReference>
<dbReference type="InterPro" id="IPR006094">
    <property type="entry name" value="Oxid_FAD_bind_N"/>
</dbReference>